<keyword evidence="2" id="KW-1185">Reference proteome</keyword>
<proteinExistence type="predicted"/>
<evidence type="ECO:0000313" key="1">
    <source>
        <dbReference type="EMBL" id="ORX95413.1"/>
    </source>
</evidence>
<protein>
    <submittedName>
        <fullName evidence="1">Uncharacterized protein</fullName>
    </submittedName>
</protein>
<dbReference type="InParanoid" id="A0A1Y1YBV0"/>
<gene>
    <name evidence="1" type="ORF">K493DRAFT_301473</name>
</gene>
<organism evidence="1 2">
    <name type="scientific">Basidiobolus meristosporus CBS 931.73</name>
    <dbReference type="NCBI Taxonomy" id="1314790"/>
    <lineage>
        <taxon>Eukaryota</taxon>
        <taxon>Fungi</taxon>
        <taxon>Fungi incertae sedis</taxon>
        <taxon>Zoopagomycota</taxon>
        <taxon>Entomophthoromycotina</taxon>
        <taxon>Basidiobolomycetes</taxon>
        <taxon>Basidiobolales</taxon>
        <taxon>Basidiobolaceae</taxon>
        <taxon>Basidiobolus</taxon>
    </lineage>
</organism>
<reference evidence="1 2" key="1">
    <citation type="submission" date="2016-07" db="EMBL/GenBank/DDBJ databases">
        <title>Pervasive Adenine N6-methylation of Active Genes in Fungi.</title>
        <authorList>
            <consortium name="DOE Joint Genome Institute"/>
            <person name="Mondo S.J."/>
            <person name="Dannebaum R.O."/>
            <person name="Kuo R.C."/>
            <person name="Labutti K."/>
            <person name="Haridas S."/>
            <person name="Kuo A."/>
            <person name="Salamov A."/>
            <person name="Ahrendt S.R."/>
            <person name="Lipzen A."/>
            <person name="Sullivan W."/>
            <person name="Andreopoulos W.B."/>
            <person name="Clum A."/>
            <person name="Lindquist E."/>
            <person name="Daum C."/>
            <person name="Ramamoorthy G.K."/>
            <person name="Gryganskyi A."/>
            <person name="Culley D."/>
            <person name="Magnuson J.K."/>
            <person name="James T.Y."/>
            <person name="O'Malley M.A."/>
            <person name="Stajich J.E."/>
            <person name="Spatafora J.W."/>
            <person name="Visel A."/>
            <person name="Grigoriev I.V."/>
        </authorList>
    </citation>
    <scope>NUCLEOTIDE SEQUENCE [LARGE SCALE GENOMIC DNA]</scope>
    <source>
        <strain evidence="1 2">CBS 931.73</strain>
    </source>
</reference>
<comment type="caution">
    <text evidence="1">The sequence shown here is derived from an EMBL/GenBank/DDBJ whole genome shotgun (WGS) entry which is preliminary data.</text>
</comment>
<evidence type="ECO:0000313" key="2">
    <source>
        <dbReference type="Proteomes" id="UP000193498"/>
    </source>
</evidence>
<accession>A0A1Y1YBV0</accession>
<dbReference type="AlphaFoldDB" id="A0A1Y1YBV0"/>
<dbReference type="Proteomes" id="UP000193498">
    <property type="component" value="Unassembled WGS sequence"/>
</dbReference>
<name>A0A1Y1YBV0_9FUNG</name>
<sequence>MSKQFSTPVASFNERVNQRYAEANPNINTEYREAVISRYREVLQQHRQLQLRLQKRIEMIGLQKATEEAKEFKRLKQLKHENVAYLRNGDVWTVNGNHYVESSDTVVTNGSIYKVDMDMLALMRKLKGLDDFSMLLSDTGEFDLTDPMKRFRFGFKASHL</sequence>
<dbReference type="EMBL" id="MCFE01000176">
    <property type="protein sequence ID" value="ORX95413.1"/>
    <property type="molecule type" value="Genomic_DNA"/>
</dbReference>